<sequence>YFKNHASFPAVANYQATLLTESPPVLETTLDDPFAAAGTPYVYSLSSNGRYYVVYSIGPGTPAGTASINDAGVVTISGSPIYATNGR</sequence>
<dbReference type="EMBL" id="LIZX01000034">
    <property type="protein sequence ID" value="KPJ68995.1"/>
    <property type="molecule type" value="Genomic_DNA"/>
</dbReference>
<name>A0A0S7Y393_UNCSA</name>
<comment type="caution">
    <text evidence="1">The sequence shown here is derived from an EMBL/GenBank/DDBJ whole genome shotgun (WGS) entry which is preliminary data.</text>
</comment>
<dbReference type="Proteomes" id="UP000051861">
    <property type="component" value="Unassembled WGS sequence"/>
</dbReference>
<accession>A0A0S7Y393</accession>
<organism evidence="1 2">
    <name type="scientific">candidate division WOR-1 bacterium DG_54_3</name>
    <dbReference type="NCBI Taxonomy" id="1703775"/>
    <lineage>
        <taxon>Bacteria</taxon>
        <taxon>Bacillati</taxon>
        <taxon>Saganbacteria</taxon>
    </lineage>
</organism>
<protein>
    <submittedName>
        <fullName evidence="1">Uncharacterized protein</fullName>
    </submittedName>
</protein>
<gene>
    <name evidence="1" type="ORF">AMJ44_04830</name>
</gene>
<reference evidence="1 2" key="1">
    <citation type="journal article" date="2015" name="Microbiome">
        <title>Genomic resolution of linkages in carbon, nitrogen, and sulfur cycling among widespread estuary sediment bacteria.</title>
        <authorList>
            <person name="Baker B.J."/>
            <person name="Lazar C.S."/>
            <person name="Teske A.P."/>
            <person name="Dick G.J."/>
        </authorList>
    </citation>
    <scope>NUCLEOTIDE SEQUENCE [LARGE SCALE GENOMIC DNA]</scope>
    <source>
        <strain evidence="1">DG_54_3</strain>
    </source>
</reference>
<evidence type="ECO:0000313" key="2">
    <source>
        <dbReference type="Proteomes" id="UP000051861"/>
    </source>
</evidence>
<evidence type="ECO:0000313" key="1">
    <source>
        <dbReference type="EMBL" id="KPJ68995.1"/>
    </source>
</evidence>
<dbReference type="AlphaFoldDB" id="A0A0S7Y393"/>
<proteinExistence type="predicted"/>
<feature type="non-terminal residue" evidence="1">
    <location>
        <position position="1"/>
    </location>
</feature>